<dbReference type="SUPFAM" id="SSF52096">
    <property type="entry name" value="ClpP/crotonase"/>
    <property type="match status" value="1"/>
</dbReference>
<gene>
    <name evidence="3" type="ORF">H8L32_23245</name>
</gene>
<reference evidence="3 4" key="1">
    <citation type="submission" date="2020-08" db="EMBL/GenBank/DDBJ databases">
        <title>Novel species isolated from subtropical streams in China.</title>
        <authorList>
            <person name="Lu H."/>
        </authorList>
    </citation>
    <scope>NUCLEOTIDE SEQUENCE [LARGE SCALE GENOMIC DNA]</scope>
    <source>
        <strain evidence="3 4">CY18W</strain>
    </source>
</reference>
<keyword evidence="2" id="KW-0732">Signal</keyword>
<sequence>MKHSLKIAFFHFFYASFFTQSNVFAASVEIGKTSNVEWFVGVINPESVAKFITKMEGKKIDRIGLISPGGDVGAAIALARWIKQRDLDVQVRTFCISSCANYLFIAGKNKYIESEALISWHGSVEQKNFRNFQTEYENIKEKSEKKEVELSEVERRFLIDMAKKYVRLKEIRELQQKFFSDMKVDEEITRLGQEPILYSMGRWTASTAVMKKYGITNVFADDNYGKFDYMKNSKFTPIVFRKGLLSFDLDEQDKLIPLIE</sequence>
<accession>A0ABR6ZXL4</accession>
<keyword evidence="1" id="KW-0175">Coiled coil</keyword>
<feature type="signal peptide" evidence="2">
    <location>
        <begin position="1"/>
        <end position="25"/>
    </location>
</feature>
<protein>
    <submittedName>
        <fullName evidence="3">Uncharacterized protein</fullName>
    </submittedName>
</protein>
<evidence type="ECO:0000313" key="4">
    <source>
        <dbReference type="Proteomes" id="UP000650424"/>
    </source>
</evidence>
<evidence type="ECO:0000256" key="1">
    <source>
        <dbReference type="SAM" id="Coils"/>
    </source>
</evidence>
<proteinExistence type="predicted"/>
<dbReference type="RefSeq" id="WP_186949903.1">
    <property type="nucleotide sequence ID" value="NZ_JACOGF010000015.1"/>
</dbReference>
<feature type="chain" id="PRO_5045203063" evidence="2">
    <location>
        <begin position="26"/>
        <end position="260"/>
    </location>
</feature>
<comment type="caution">
    <text evidence="3">The sequence shown here is derived from an EMBL/GenBank/DDBJ whole genome shotgun (WGS) entry which is preliminary data.</text>
</comment>
<evidence type="ECO:0000313" key="3">
    <source>
        <dbReference type="EMBL" id="MBC3920399.1"/>
    </source>
</evidence>
<dbReference type="EMBL" id="JACOGF010000015">
    <property type="protein sequence ID" value="MBC3920399.1"/>
    <property type="molecule type" value="Genomic_DNA"/>
</dbReference>
<keyword evidence="4" id="KW-1185">Reference proteome</keyword>
<name>A0ABR6ZXL4_9BURK</name>
<dbReference type="Gene3D" id="3.90.226.10">
    <property type="entry name" value="2-enoyl-CoA Hydratase, Chain A, domain 1"/>
    <property type="match status" value="1"/>
</dbReference>
<dbReference type="InterPro" id="IPR029045">
    <property type="entry name" value="ClpP/crotonase-like_dom_sf"/>
</dbReference>
<dbReference type="Proteomes" id="UP000650424">
    <property type="component" value="Unassembled WGS sequence"/>
</dbReference>
<organism evidence="3 4">
    <name type="scientific">Undibacterium hunanense</name>
    <dbReference type="NCBI Taxonomy" id="2762292"/>
    <lineage>
        <taxon>Bacteria</taxon>
        <taxon>Pseudomonadati</taxon>
        <taxon>Pseudomonadota</taxon>
        <taxon>Betaproteobacteria</taxon>
        <taxon>Burkholderiales</taxon>
        <taxon>Oxalobacteraceae</taxon>
        <taxon>Undibacterium</taxon>
    </lineage>
</organism>
<evidence type="ECO:0000256" key="2">
    <source>
        <dbReference type="SAM" id="SignalP"/>
    </source>
</evidence>
<feature type="coiled-coil region" evidence="1">
    <location>
        <begin position="129"/>
        <end position="156"/>
    </location>
</feature>